<dbReference type="RefSeq" id="XP_013438175.1">
    <property type="nucleotide sequence ID" value="XM_013582721.1"/>
</dbReference>
<feature type="compositionally biased region" description="Basic and acidic residues" evidence="3">
    <location>
        <begin position="139"/>
        <end position="148"/>
    </location>
</feature>
<dbReference type="EMBL" id="HG725774">
    <property type="protein sequence ID" value="CDJ69709.1"/>
    <property type="molecule type" value="Genomic_DNA"/>
</dbReference>
<dbReference type="InterPro" id="IPR039796">
    <property type="entry name" value="MIP18"/>
</dbReference>
<keyword evidence="2" id="KW-0159">Chromosome partition</keyword>
<name>U6N329_9EIME</name>
<comment type="similarity">
    <text evidence="1">Belongs to the MIP18 family.</text>
</comment>
<evidence type="ECO:0000313" key="4">
    <source>
        <dbReference type="EMBL" id="CDJ69709.1"/>
    </source>
</evidence>
<feature type="region of interest" description="Disordered" evidence="3">
    <location>
        <begin position="117"/>
        <end position="212"/>
    </location>
</feature>
<evidence type="ECO:0000256" key="1">
    <source>
        <dbReference type="ARBA" id="ARBA00010381"/>
    </source>
</evidence>
<accession>U6N329</accession>
<evidence type="ECO:0000256" key="2">
    <source>
        <dbReference type="ARBA" id="ARBA00022829"/>
    </source>
</evidence>
<proteinExistence type="inferred from homology"/>
<protein>
    <recommendedName>
        <fullName evidence="6">MIP18 family-like domain-containing protein</fullName>
    </recommendedName>
</protein>
<dbReference type="VEuPathDB" id="ToxoDB:ENH_00073360"/>
<dbReference type="Gene3D" id="3.30.300.130">
    <property type="entry name" value="Fe-S cluster assembly (FSCA)"/>
    <property type="match status" value="1"/>
</dbReference>
<dbReference type="OrthoDB" id="20105at2759"/>
<keyword evidence="5" id="KW-1185">Reference proteome</keyword>
<reference evidence="4" key="1">
    <citation type="submission" date="2013-10" db="EMBL/GenBank/DDBJ databases">
        <title>Genomic analysis of the causative agents of coccidiosis in chickens.</title>
        <authorList>
            <person name="Reid A.J."/>
            <person name="Blake D."/>
            <person name="Billington K."/>
            <person name="Browne H."/>
            <person name="Dunn M."/>
            <person name="Hung S."/>
            <person name="Kawahara F."/>
            <person name="Miranda-Saavedra D."/>
            <person name="Mourier T."/>
            <person name="Nagra H."/>
            <person name="Otto T.D."/>
            <person name="Rawlings N."/>
            <person name="Sanchez A."/>
            <person name="Sanders M."/>
            <person name="Subramaniam C."/>
            <person name="Tay Y."/>
            <person name="Dear P."/>
            <person name="Doerig C."/>
            <person name="Gruber A."/>
            <person name="Parkinson J."/>
            <person name="Shirley M."/>
            <person name="Wan K.L."/>
            <person name="Berriman M."/>
            <person name="Tomley F."/>
            <person name="Pain A."/>
        </authorList>
    </citation>
    <scope>NUCLEOTIDE SEQUENCE [LARGE SCALE GENOMIC DNA]</scope>
    <source>
        <strain evidence="4">Houghton</strain>
    </source>
</reference>
<dbReference type="GeneID" id="25477466"/>
<dbReference type="InterPro" id="IPR034904">
    <property type="entry name" value="FSCA_dom_sf"/>
</dbReference>
<dbReference type="PANTHER" id="PTHR12377:SF2">
    <property type="entry name" value="CYTOSOLIC IRON-SULFUR ASSEMBLY COMPONENT 2A"/>
    <property type="match status" value="1"/>
</dbReference>
<reference evidence="4" key="2">
    <citation type="submission" date="2013-10" db="EMBL/GenBank/DDBJ databases">
        <authorList>
            <person name="Aslett M."/>
        </authorList>
    </citation>
    <scope>NUCLEOTIDE SEQUENCE [LARGE SCALE GENOMIC DNA]</scope>
    <source>
        <strain evidence="4">Houghton</strain>
    </source>
</reference>
<dbReference type="GO" id="GO:0051604">
    <property type="term" value="P:protein maturation"/>
    <property type="evidence" value="ECO:0007669"/>
    <property type="project" value="InterPro"/>
</dbReference>
<gene>
    <name evidence="4" type="ORF">ENH_00073360</name>
</gene>
<feature type="compositionally biased region" description="Low complexity" evidence="3">
    <location>
        <begin position="149"/>
        <end position="162"/>
    </location>
</feature>
<sequence length="402" mass="44425">MMPEGDNPTPQVQRPQDTFPRCRFTSDFYSVLRPHRFCGKTASGLFHQRRELGRPPPPQLPRIRPLLSNRDLRWQQQQVKELLLEERKLLLADSQIMTSDSPLAAYSYEHESQCQRSTAPSCAVDPEAAAPPASQQETKSSELPHAELEAASAADASPKLPSRTSRPPGDLTRASTSSCAGTSKERLKPECRSSSSSCIDRKDSKSSSCSKDNMVQRIDRRRAAMFSRNEMLTAQEVYAAVRCITDPEHPYTLEELMVVTPEYVKVHSCSSYSTSSTGERSSGMYSGMLPQQQQLQHWVQTRGLHLEINFRPTIPHCSQATLIGLLLLVKAQRAAAAAAKAETAAVEVSIIAGSHSSGASINKQLKDKERVRAAAANPSLKQMVDTGLKGTDVWEDVTHLLW</sequence>
<dbReference type="GO" id="GO:0007059">
    <property type="term" value="P:chromosome segregation"/>
    <property type="evidence" value="ECO:0007669"/>
    <property type="project" value="UniProtKB-KW"/>
</dbReference>
<dbReference type="Proteomes" id="UP000030754">
    <property type="component" value="Unassembled WGS sequence"/>
</dbReference>
<evidence type="ECO:0000313" key="5">
    <source>
        <dbReference type="Proteomes" id="UP000030754"/>
    </source>
</evidence>
<evidence type="ECO:0008006" key="6">
    <source>
        <dbReference type="Google" id="ProtNLM"/>
    </source>
</evidence>
<dbReference type="AlphaFoldDB" id="U6N329"/>
<dbReference type="Gene3D" id="6.10.250.1280">
    <property type="match status" value="1"/>
</dbReference>
<organism evidence="4 5">
    <name type="scientific">Eimeria necatrix</name>
    <dbReference type="NCBI Taxonomy" id="51315"/>
    <lineage>
        <taxon>Eukaryota</taxon>
        <taxon>Sar</taxon>
        <taxon>Alveolata</taxon>
        <taxon>Apicomplexa</taxon>
        <taxon>Conoidasida</taxon>
        <taxon>Coccidia</taxon>
        <taxon>Eucoccidiorida</taxon>
        <taxon>Eimeriorina</taxon>
        <taxon>Eimeriidae</taxon>
        <taxon>Eimeria</taxon>
    </lineage>
</organism>
<evidence type="ECO:0000256" key="3">
    <source>
        <dbReference type="SAM" id="MobiDB-lite"/>
    </source>
</evidence>
<dbReference type="PANTHER" id="PTHR12377">
    <property type="entry name" value="CYTOSOLIC IRON-SULFUR ASSEMBLY COMPONENT 2B-RELATED"/>
    <property type="match status" value="1"/>
</dbReference>